<dbReference type="OrthoDB" id="183622at2"/>
<sequence>MIIATHNGKFHADDVFGVTLLRQLHPEATLVRSRDPEVLDRADIVLDVGGVYDPEHRRFDHHQTTSGARENGILYSAFGLLWQHYGLEFCGGDEEVWRRIDRGLVQAIDAVDNGQDLYTLTDFHARPIDVSEVLGWFNPVSLVGDEEFDAQFERASAVAAQLLQRLLLKTRDAVEGERYFLDAYAHTPDPRYVVLDRFVPHGRIASRQPRLLFVVFPNANGDWAIKTVQEDSASFVSRALLPEAWRGADHDALVAATGVDDVVFTHKAGFIGAARSREGALRMLQLALADPAAVAADRLARQRLVQPATPPAGRAEPSAQSAPAAPADPAAD</sequence>
<evidence type="ECO:0000256" key="2">
    <source>
        <dbReference type="SAM" id="MobiDB-lite"/>
    </source>
</evidence>
<evidence type="ECO:0000256" key="1">
    <source>
        <dbReference type="ARBA" id="ARBA00010105"/>
    </source>
</evidence>
<accession>A0A7C8BNW4</accession>
<evidence type="ECO:0000313" key="4">
    <source>
        <dbReference type="Proteomes" id="UP000481339"/>
    </source>
</evidence>
<gene>
    <name evidence="3" type="ORF">F8O02_04105</name>
</gene>
<keyword evidence="4" id="KW-1185">Reference proteome</keyword>
<dbReference type="EMBL" id="WBKA01000002">
    <property type="protein sequence ID" value="KAB1633037.1"/>
    <property type="molecule type" value="Genomic_DNA"/>
</dbReference>
<evidence type="ECO:0000313" key="3">
    <source>
        <dbReference type="EMBL" id="KAB1633037.1"/>
    </source>
</evidence>
<organism evidence="3 4">
    <name type="scientific">Pseudoclavibacter caeni</name>
    <dbReference type="NCBI Taxonomy" id="908846"/>
    <lineage>
        <taxon>Bacteria</taxon>
        <taxon>Bacillati</taxon>
        <taxon>Actinomycetota</taxon>
        <taxon>Actinomycetes</taxon>
        <taxon>Micrococcales</taxon>
        <taxon>Microbacteriaceae</taxon>
        <taxon>Pseudoclavibacter</taxon>
    </lineage>
</organism>
<protein>
    <submittedName>
        <fullName evidence="3">MYG1 family protein</fullName>
    </submittedName>
</protein>
<dbReference type="PANTHER" id="PTHR11215">
    <property type="entry name" value="METAL DEPENDENT HYDROLASE - RELATED"/>
    <property type="match status" value="1"/>
</dbReference>
<dbReference type="InterPro" id="IPR003226">
    <property type="entry name" value="MYG1_exonuclease"/>
</dbReference>
<dbReference type="AlphaFoldDB" id="A0A7C8BNW4"/>
<dbReference type="RefSeq" id="WP_158035959.1">
    <property type="nucleotide sequence ID" value="NZ_BAAAZV010000003.1"/>
</dbReference>
<feature type="region of interest" description="Disordered" evidence="2">
    <location>
        <begin position="304"/>
        <end position="332"/>
    </location>
</feature>
<reference evidence="3 4" key="1">
    <citation type="submission" date="2019-09" db="EMBL/GenBank/DDBJ databases">
        <title>Phylogeny of genus Pseudoclavibacter and closely related genus.</title>
        <authorList>
            <person name="Li Y."/>
        </authorList>
    </citation>
    <scope>NUCLEOTIDE SEQUENCE [LARGE SCALE GENOMIC DNA]</scope>
    <source>
        <strain evidence="3 4">JCM 16921</strain>
    </source>
</reference>
<dbReference type="GO" id="GO:0005737">
    <property type="term" value="C:cytoplasm"/>
    <property type="evidence" value="ECO:0007669"/>
    <property type="project" value="TreeGrafter"/>
</dbReference>
<feature type="compositionally biased region" description="Low complexity" evidence="2">
    <location>
        <begin position="315"/>
        <end position="332"/>
    </location>
</feature>
<dbReference type="PANTHER" id="PTHR11215:SF1">
    <property type="entry name" value="MYG1 EXONUCLEASE"/>
    <property type="match status" value="1"/>
</dbReference>
<name>A0A7C8BNW4_9MICO</name>
<proteinExistence type="inferred from homology"/>
<comment type="similarity">
    <text evidence="1">Belongs to the MYG1 family.</text>
</comment>
<comment type="caution">
    <text evidence="3">The sequence shown here is derived from an EMBL/GenBank/DDBJ whole genome shotgun (WGS) entry which is preliminary data.</text>
</comment>
<dbReference type="Pfam" id="PF03690">
    <property type="entry name" value="MYG1_exonuc"/>
    <property type="match status" value="1"/>
</dbReference>
<dbReference type="Proteomes" id="UP000481339">
    <property type="component" value="Unassembled WGS sequence"/>
</dbReference>